<proteinExistence type="inferred from homology"/>
<name>A0A9P9EXC4_9HYPO</name>
<dbReference type="InterPro" id="IPR000326">
    <property type="entry name" value="PAP2/HPO"/>
</dbReference>
<evidence type="ECO:0000256" key="1">
    <source>
        <dbReference type="ARBA" id="ARBA00004141"/>
    </source>
</evidence>
<dbReference type="Proteomes" id="UP000738349">
    <property type="component" value="Unassembled WGS sequence"/>
</dbReference>
<evidence type="ECO:0000256" key="5">
    <source>
        <dbReference type="ARBA" id="ARBA00023136"/>
    </source>
</evidence>
<comment type="subcellular location">
    <subcellularLocation>
        <location evidence="1">Membrane</location>
        <topology evidence="1">Multi-pass membrane protein</topology>
    </subcellularLocation>
</comment>
<dbReference type="PANTHER" id="PTHR10165:SF154">
    <property type="entry name" value="PAP2 DOMAIN PROTEIN (AFU_ORTHOLOGUE AFUA_1G09730)"/>
    <property type="match status" value="1"/>
</dbReference>
<feature type="transmembrane region" description="Helical" evidence="6">
    <location>
        <begin position="299"/>
        <end position="317"/>
    </location>
</feature>
<keyword evidence="5 6" id="KW-0472">Membrane</keyword>
<dbReference type="AlphaFoldDB" id="A0A9P9EXC4"/>
<dbReference type="SUPFAM" id="SSF48317">
    <property type="entry name" value="Acid phosphatase/Vanadium-dependent haloperoxidase"/>
    <property type="match status" value="1"/>
</dbReference>
<dbReference type="PANTHER" id="PTHR10165">
    <property type="entry name" value="LIPID PHOSPHATE PHOSPHATASE"/>
    <property type="match status" value="1"/>
</dbReference>
<reference evidence="8" key="1">
    <citation type="journal article" date="2021" name="Nat. Commun.">
        <title>Genetic determinants of endophytism in the Arabidopsis root mycobiome.</title>
        <authorList>
            <person name="Mesny F."/>
            <person name="Miyauchi S."/>
            <person name="Thiergart T."/>
            <person name="Pickel B."/>
            <person name="Atanasova L."/>
            <person name="Karlsson M."/>
            <person name="Huettel B."/>
            <person name="Barry K.W."/>
            <person name="Haridas S."/>
            <person name="Chen C."/>
            <person name="Bauer D."/>
            <person name="Andreopoulos W."/>
            <person name="Pangilinan J."/>
            <person name="LaButti K."/>
            <person name="Riley R."/>
            <person name="Lipzen A."/>
            <person name="Clum A."/>
            <person name="Drula E."/>
            <person name="Henrissat B."/>
            <person name="Kohler A."/>
            <person name="Grigoriev I.V."/>
            <person name="Martin F.M."/>
            <person name="Hacquard S."/>
        </authorList>
    </citation>
    <scope>NUCLEOTIDE SEQUENCE</scope>
    <source>
        <strain evidence="8">MPI-CAGE-AT-0147</strain>
    </source>
</reference>
<evidence type="ECO:0000256" key="2">
    <source>
        <dbReference type="ARBA" id="ARBA00008816"/>
    </source>
</evidence>
<feature type="transmembrane region" description="Helical" evidence="6">
    <location>
        <begin position="189"/>
        <end position="209"/>
    </location>
</feature>
<feature type="transmembrane region" description="Helical" evidence="6">
    <location>
        <begin position="268"/>
        <end position="287"/>
    </location>
</feature>
<protein>
    <recommendedName>
        <fullName evidence="7">Phosphatidic acid phosphatase type 2/haloperoxidase domain-containing protein</fullName>
    </recommendedName>
</protein>
<accession>A0A9P9EXC4</accession>
<dbReference type="GO" id="GO:0046839">
    <property type="term" value="P:phospholipid dephosphorylation"/>
    <property type="evidence" value="ECO:0007669"/>
    <property type="project" value="TreeGrafter"/>
</dbReference>
<dbReference type="InterPro" id="IPR043216">
    <property type="entry name" value="PAP-like"/>
</dbReference>
<evidence type="ECO:0000313" key="8">
    <source>
        <dbReference type="EMBL" id="KAH7146270.1"/>
    </source>
</evidence>
<dbReference type="EMBL" id="JAGMUV010000008">
    <property type="protein sequence ID" value="KAH7146270.1"/>
    <property type="molecule type" value="Genomic_DNA"/>
</dbReference>
<dbReference type="SMART" id="SM00014">
    <property type="entry name" value="acidPPc"/>
    <property type="match status" value="1"/>
</dbReference>
<dbReference type="Pfam" id="PF01569">
    <property type="entry name" value="PAP2"/>
    <property type="match status" value="1"/>
</dbReference>
<sequence length="367" mass="40159">MPAAMSAPTTVSLYSSLLNLLRPFLSNSLTNLRYPSATPFSFIEHETVPVWPTLVIATDIVPLFVITVICLVFVPGNSVPRGTPKALIWKRKLWELHTGLLGFSLAMAGAWFITNGMKNMFGKPRPDLLSRCIPDLANIEKFVIGGASSNVTGMSGSVELGQLVSADICTQTDSEKLNDGFRSYPSGHASAAAASLIYLSLIMASKFAVTIPYVPPSTDAASQTAFPSRIWNATSFQGGFEGEGSSQRSARYNELITSVRRQAAAPPLYLLILVVIPFLGSIFITGSRWFDFRHHGFDLLFGYFIDFITSIFAFRYYHLPIRQGAGWACGPRSQDKAWWSGVGSNSYATNKCDDLWPGDDKETRSGP</sequence>
<evidence type="ECO:0000313" key="9">
    <source>
        <dbReference type="Proteomes" id="UP000738349"/>
    </source>
</evidence>
<feature type="transmembrane region" description="Helical" evidence="6">
    <location>
        <begin position="94"/>
        <end position="113"/>
    </location>
</feature>
<dbReference type="Gene3D" id="1.20.144.10">
    <property type="entry name" value="Phosphatidic acid phosphatase type 2/haloperoxidase"/>
    <property type="match status" value="1"/>
</dbReference>
<dbReference type="InterPro" id="IPR036938">
    <property type="entry name" value="PAP2/HPO_sf"/>
</dbReference>
<dbReference type="GO" id="GO:0006644">
    <property type="term" value="P:phospholipid metabolic process"/>
    <property type="evidence" value="ECO:0007669"/>
    <property type="project" value="InterPro"/>
</dbReference>
<feature type="domain" description="Phosphatidic acid phosphatase type 2/haloperoxidase" evidence="7">
    <location>
        <begin position="100"/>
        <end position="246"/>
    </location>
</feature>
<keyword evidence="9" id="KW-1185">Reference proteome</keyword>
<gene>
    <name evidence="8" type="ORF">EDB81DRAFT_856712</name>
</gene>
<comment type="caution">
    <text evidence="8">The sequence shown here is derived from an EMBL/GenBank/DDBJ whole genome shotgun (WGS) entry which is preliminary data.</text>
</comment>
<feature type="transmembrane region" description="Helical" evidence="6">
    <location>
        <begin position="50"/>
        <end position="74"/>
    </location>
</feature>
<dbReference type="GO" id="GO:0008195">
    <property type="term" value="F:phosphatidate phosphatase activity"/>
    <property type="evidence" value="ECO:0007669"/>
    <property type="project" value="TreeGrafter"/>
</dbReference>
<keyword evidence="3 6" id="KW-0812">Transmembrane</keyword>
<comment type="similarity">
    <text evidence="2">Belongs to the PA-phosphatase related phosphoesterase family.</text>
</comment>
<evidence type="ECO:0000259" key="7">
    <source>
        <dbReference type="SMART" id="SM00014"/>
    </source>
</evidence>
<evidence type="ECO:0000256" key="4">
    <source>
        <dbReference type="ARBA" id="ARBA00022989"/>
    </source>
</evidence>
<dbReference type="GO" id="GO:0016020">
    <property type="term" value="C:membrane"/>
    <property type="evidence" value="ECO:0007669"/>
    <property type="project" value="UniProtKB-SubCell"/>
</dbReference>
<evidence type="ECO:0000256" key="3">
    <source>
        <dbReference type="ARBA" id="ARBA00022692"/>
    </source>
</evidence>
<dbReference type="OrthoDB" id="8907274at2759"/>
<organism evidence="8 9">
    <name type="scientific">Dactylonectria macrodidyma</name>
    <dbReference type="NCBI Taxonomy" id="307937"/>
    <lineage>
        <taxon>Eukaryota</taxon>
        <taxon>Fungi</taxon>
        <taxon>Dikarya</taxon>
        <taxon>Ascomycota</taxon>
        <taxon>Pezizomycotina</taxon>
        <taxon>Sordariomycetes</taxon>
        <taxon>Hypocreomycetidae</taxon>
        <taxon>Hypocreales</taxon>
        <taxon>Nectriaceae</taxon>
        <taxon>Dactylonectria</taxon>
    </lineage>
</organism>
<evidence type="ECO:0000256" key="6">
    <source>
        <dbReference type="SAM" id="Phobius"/>
    </source>
</evidence>
<dbReference type="CDD" id="cd03390">
    <property type="entry name" value="PAP2_containing_1_like"/>
    <property type="match status" value="1"/>
</dbReference>
<keyword evidence="4 6" id="KW-1133">Transmembrane helix</keyword>